<dbReference type="Proteomes" id="UP000801492">
    <property type="component" value="Unassembled WGS sequence"/>
</dbReference>
<dbReference type="AlphaFoldDB" id="A0A8K0CWN6"/>
<reference evidence="2" key="1">
    <citation type="submission" date="2019-08" db="EMBL/GenBank/DDBJ databases">
        <title>The genome of the North American firefly Photinus pyralis.</title>
        <authorList>
            <consortium name="Photinus pyralis genome working group"/>
            <person name="Fallon T.R."/>
            <person name="Sander Lower S.E."/>
            <person name="Weng J.-K."/>
        </authorList>
    </citation>
    <scope>NUCLEOTIDE SEQUENCE</scope>
    <source>
        <strain evidence="2">TRF0915ILg1</strain>
        <tissue evidence="2">Whole body</tissue>
    </source>
</reference>
<name>A0A8K0CWN6_IGNLU</name>
<evidence type="ECO:0000313" key="2">
    <source>
        <dbReference type="EMBL" id="KAF2892697.1"/>
    </source>
</evidence>
<sequence>MLPHQNSNNEVEESATRGDLEDDVLDQNVPAPKAVIDNERTPGSSSSNEDRVWRKTSKVKFDKPCEISRSTHLDLNNPVQIFLQVLRIDGGDLYTIEMGPQLNRINYAGAKLDWINKGKFC</sequence>
<protein>
    <submittedName>
        <fullName evidence="2">Uncharacterized protein</fullName>
    </submittedName>
</protein>
<comment type="caution">
    <text evidence="2">The sequence shown here is derived from an EMBL/GenBank/DDBJ whole genome shotgun (WGS) entry which is preliminary data.</text>
</comment>
<gene>
    <name evidence="2" type="ORF">ILUMI_13476</name>
</gene>
<evidence type="ECO:0000256" key="1">
    <source>
        <dbReference type="SAM" id="MobiDB-lite"/>
    </source>
</evidence>
<accession>A0A8K0CWN6</accession>
<organism evidence="2 3">
    <name type="scientific">Ignelater luminosus</name>
    <name type="common">Cucubano</name>
    <name type="synonym">Pyrophorus luminosus</name>
    <dbReference type="NCBI Taxonomy" id="2038154"/>
    <lineage>
        <taxon>Eukaryota</taxon>
        <taxon>Metazoa</taxon>
        <taxon>Ecdysozoa</taxon>
        <taxon>Arthropoda</taxon>
        <taxon>Hexapoda</taxon>
        <taxon>Insecta</taxon>
        <taxon>Pterygota</taxon>
        <taxon>Neoptera</taxon>
        <taxon>Endopterygota</taxon>
        <taxon>Coleoptera</taxon>
        <taxon>Polyphaga</taxon>
        <taxon>Elateriformia</taxon>
        <taxon>Elateroidea</taxon>
        <taxon>Elateridae</taxon>
        <taxon>Agrypninae</taxon>
        <taxon>Pyrophorini</taxon>
        <taxon>Ignelater</taxon>
    </lineage>
</organism>
<proteinExistence type="predicted"/>
<dbReference type="EMBL" id="VTPC01008578">
    <property type="protein sequence ID" value="KAF2892697.1"/>
    <property type="molecule type" value="Genomic_DNA"/>
</dbReference>
<feature type="region of interest" description="Disordered" evidence="1">
    <location>
        <begin position="1"/>
        <end position="55"/>
    </location>
</feature>
<keyword evidence="3" id="KW-1185">Reference proteome</keyword>
<evidence type="ECO:0000313" key="3">
    <source>
        <dbReference type="Proteomes" id="UP000801492"/>
    </source>
</evidence>